<evidence type="ECO:0000313" key="1">
    <source>
        <dbReference type="EMBL" id="PKY54347.1"/>
    </source>
</evidence>
<organism evidence="1 2">
    <name type="scientific">Rhizophagus irregularis</name>
    <dbReference type="NCBI Taxonomy" id="588596"/>
    <lineage>
        <taxon>Eukaryota</taxon>
        <taxon>Fungi</taxon>
        <taxon>Fungi incertae sedis</taxon>
        <taxon>Mucoromycota</taxon>
        <taxon>Glomeromycotina</taxon>
        <taxon>Glomeromycetes</taxon>
        <taxon>Glomerales</taxon>
        <taxon>Glomeraceae</taxon>
        <taxon>Rhizophagus</taxon>
    </lineage>
</organism>
<protein>
    <submittedName>
        <fullName evidence="1">Uncharacterized protein</fullName>
    </submittedName>
</protein>
<gene>
    <name evidence="1" type="ORF">RhiirA4_473111</name>
</gene>
<reference evidence="1 2" key="1">
    <citation type="submission" date="2015-10" db="EMBL/GenBank/DDBJ databases">
        <title>Genome analyses suggest a sexual origin of heterokaryosis in a supposedly ancient asexual fungus.</title>
        <authorList>
            <person name="Ropars J."/>
            <person name="Sedzielewska K."/>
            <person name="Noel J."/>
            <person name="Charron P."/>
            <person name="Farinelli L."/>
            <person name="Marton T."/>
            <person name="Kruger M."/>
            <person name="Pelin A."/>
            <person name="Brachmann A."/>
            <person name="Corradi N."/>
        </authorList>
    </citation>
    <scope>NUCLEOTIDE SEQUENCE [LARGE SCALE GENOMIC DNA]</scope>
    <source>
        <strain evidence="1 2">A4</strain>
    </source>
</reference>
<sequence length="516" mass="58596">MGLVANTGKTLSWFRTIVSIPNLTSFLPRPLVAIVGVDASNSLIFGRIFYTVDDTSGNQIIYFSYWIPTSNDRMQITLCPDCSLHCLANNEGPLALKSVGGKLLNKSCLSILPSYRCLQLFQMTVHVDISQQFINLKLSPFILCSYFRFLLGFSELYTLEKFLIPNIYSPKQDERSSIPPSDPIDTLLPAFALRSDTTFYISGFVHIVDSSTSLLVCAWVFPKDSAPIYFVRALDLLKERGWPDSLQPVLLNGKIFPLSLQTMGLFTGYDELLTQDPIKLSQRFSSLYADDSLCPNCGIFMETLKHLFICSSNPLDFDDNNSALIDHKDITTTLVNRFLVKLATKVFFSTRCKETYKELLTALRNIPALGLPELLLNHNYSSFSASWFLRGFSRDLLTCLMYRSRLSYKLISPIISRTFLKLQREIYHGLWRLRCKLKVANNAAKDILPSTLRLYKGPSVRSKCYSVLSRCVSFSASDFRMVLYWYQLAPFFLNSAQIMVSSPVRFSEESNSPHLK</sequence>
<keyword evidence="2" id="KW-1185">Reference proteome</keyword>
<dbReference type="VEuPathDB" id="FungiDB:FUN_025258"/>
<name>A0A2I1H650_9GLOM</name>
<accession>A0A2I1H650</accession>
<dbReference type="EMBL" id="LLXI01001587">
    <property type="protein sequence ID" value="PKY54347.1"/>
    <property type="molecule type" value="Genomic_DNA"/>
</dbReference>
<evidence type="ECO:0000313" key="2">
    <source>
        <dbReference type="Proteomes" id="UP000234323"/>
    </source>
</evidence>
<comment type="caution">
    <text evidence="1">The sequence shown here is derived from an EMBL/GenBank/DDBJ whole genome shotgun (WGS) entry which is preliminary data.</text>
</comment>
<dbReference type="AlphaFoldDB" id="A0A2I1H650"/>
<dbReference type="VEuPathDB" id="FungiDB:RhiirA1_463720"/>
<proteinExistence type="predicted"/>
<dbReference type="Proteomes" id="UP000234323">
    <property type="component" value="Unassembled WGS sequence"/>
</dbReference>